<evidence type="ECO:0000256" key="1">
    <source>
        <dbReference type="SAM" id="MobiDB-lite"/>
    </source>
</evidence>
<dbReference type="Pfam" id="PF04155">
    <property type="entry name" value="Ground-like"/>
    <property type="match status" value="1"/>
</dbReference>
<dbReference type="RefSeq" id="XP_003101677.2">
    <property type="nucleotide sequence ID" value="XM_003101629.2"/>
</dbReference>
<keyword evidence="4" id="KW-1185">Reference proteome</keyword>
<sequence length="366" mass="38118">MLFRLVFSSLLLAHTTTAFFFGGGGGGCGCQPAPACAPHPAPAPCSGGSIVQGYVGAPQQGGYAAAPQFPQQGGGYQQGPPPPAPYQPQGGYQAGPAPAQIAPQGGYQAPVQQVPQGGYQAPAQQVNTQGPVESAQVQEVQQAGGNYQDAPAPAQVAPAQQETAAAPAPTDTAAYTGEQEVVASLAREEPNYQNTGTNVVEAAQHASELGNQAAAAAAKNAEVIEDEEEPIKKKDEGKTTMMKTVKTPSASSAASSMKTASTSTSTEFPVGEEVVPDTNEKEVDISELHLTDDPLCNSDDLRKVVIDNIDDQLNSSKRMIQLAAEAQFGGRFDVICANGDFSYVTNTELYCQETKGDISCYTYRQL</sequence>
<reference evidence="3" key="1">
    <citation type="submission" date="2007-07" db="EMBL/GenBank/DDBJ databases">
        <title>PCAP assembly of the Caenorhabditis remanei genome.</title>
        <authorList>
            <consortium name="The Caenorhabditis remanei Sequencing Consortium"/>
            <person name="Wilson R.K."/>
        </authorList>
    </citation>
    <scope>NUCLEOTIDE SEQUENCE [LARGE SCALE GENOMIC DNA]</scope>
    <source>
        <strain evidence="3">PB4641</strain>
    </source>
</reference>
<dbReference type="CTD" id="9819056"/>
<feature type="compositionally biased region" description="Low complexity" evidence="1">
    <location>
        <begin position="62"/>
        <end position="71"/>
    </location>
</feature>
<dbReference type="GeneID" id="9819056"/>
<dbReference type="PROSITE" id="PS51257">
    <property type="entry name" value="PROKAR_LIPOPROTEIN"/>
    <property type="match status" value="1"/>
</dbReference>
<evidence type="ECO:0000313" key="4">
    <source>
        <dbReference type="Proteomes" id="UP000008281"/>
    </source>
</evidence>
<dbReference type="GO" id="GO:0016324">
    <property type="term" value="C:apical plasma membrane"/>
    <property type="evidence" value="ECO:0007669"/>
    <property type="project" value="EnsemblMetazoa"/>
</dbReference>
<dbReference type="EMBL" id="DS268465">
    <property type="protein sequence ID" value="EFP06841.1"/>
    <property type="molecule type" value="Genomic_DNA"/>
</dbReference>
<keyword evidence="2" id="KW-0732">Signal</keyword>
<gene>
    <name evidence="3" type="primary">Cre-grl-7</name>
    <name evidence="3" type="ORF">CRE_11288</name>
</gene>
<dbReference type="OrthoDB" id="5812274at2759"/>
<dbReference type="FunCoup" id="E3MQE3">
    <property type="interactions" value="1370"/>
</dbReference>
<dbReference type="HOGENOM" id="CLU_809500_0_0_1"/>
<dbReference type="InterPro" id="IPR007284">
    <property type="entry name" value="Ground-like_dom"/>
</dbReference>
<protein>
    <submittedName>
        <fullName evidence="3">CRE-GRL-7 protein</fullName>
    </submittedName>
</protein>
<feature type="compositionally biased region" description="Low complexity" evidence="1">
    <location>
        <begin position="150"/>
        <end position="170"/>
    </location>
</feature>
<organism evidence="4">
    <name type="scientific">Caenorhabditis remanei</name>
    <name type="common">Caenorhabditis vulgaris</name>
    <dbReference type="NCBI Taxonomy" id="31234"/>
    <lineage>
        <taxon>Eukaryota</taxon>
        <taxon>Metazoa</taxon>
        <taxon>Ecdysozoa</taxon>
        <taxon>Nematoda</taxon>
        <taxon>Chromadorea</taxon>
        <taxon>Rhabditida</taxon>
        <taxon>Rhabditina</taxon>
        <taxon>Rhabditomorpha</taxon>
        <taxon>Rhabditoidea</taxon>
        <taxon>Rhabditidae</taxon>
        <taxon>Peloderinae</taxon>
        <taxon>Caenorhabditis</taxon>
    </lineage>
</organism>
<evidence type="ECO:0000313" key="3">
    <source>
        <dbReference type="EMBL" id="EFP06841.1"/>
    </source>
</evidence>
<proteinExistence type="predicted"/>
<evidence type="ECO:0000256" key="2">
    <source>
        <dbReference type="SAM" id="SignalP"/>
    </source>
</evidence>
<feature type="compositionally biased region" description="Low complexity" evidence="1">
    <location>
        <begin position="132"/>
        <end position="143"/>
    </location>
</feature>
<feature type="region of interest" description="Disordered" evidence="1">
    <location>
        <begin position="243"/>
        <end position="279"/>
    </location>
</feature>
<dbReference type="KEGG" id="crq:GCK72_016718"/>
<feature type="signal peptide" evidence="2">
    <location>
        <begin position="1"/>
        <end position="18"/>
    </location>
</feature>
<name>E3MQE3_CAERE</name>
<dbReference type="OMA" id="REEPNYQ"/>
<feature type="chain" id="PRO_5015089863" evidence="2">
    <location>
        <begin position="19"/>
        <end position="366"/>
    </location>
</feature>
<feature type="region of interest" description="Disordered" evidence="1">
    <location>
        <begin position="62"/>
        <end position="170"/>
    </location>
</feature>
<feature type="compositionally biased region" description="Low complexity" evidence="1">
    <location>
        <begin position="87"/>
        <end position="110"/>
    </location>
</feature>
<feature type="compositionally biased region" description="Polar residues" evidence="1">
    <location>
        <begin position="122"/>
        <end position="131"/>
    </location>
</feature>
<dbReference type="STRING" id="31234.E3MQE3"/>
<dbReference type="AlphaFoldDB" id="E3MQE3"/>
<dbReference type="eggNOG" id="ENOG502SPXC">
    <property type="taxonomic scope" value="Eukaryota"/>
</dbReference>
<accession>E3MQE3</accession>
<dbReference type="Proteomes" id="UP000008281">
    <property type="component" value="Unassembled WGS sequence"/>
</dbReference>
<feature type="compositionally biased region" description="Low complexity" evidence="1">
    <location>
        <begin position="249"/>
        <end position="266"/>
    </location>
</feature>